<reference evidence="1 2" key="1">
    <citation type="submission" date="2019-10" db="EMBL/GenBank/DDBJ databases">
        <title>Rubrobacter sp nov SCSIO 52915 isolated from a deep-sea sediment in the South China Sea.</title>
        <authorList>
            <person name="Chen R.W."/>
        </authorList>
    </citation>
    <scope>NUCLEOTIDE SEQUENCE [LARGE SCALE GENOMIC DNA]</scope>
    <source>
        <strain evidence="1 2">SCSIO 52915</strain>
    </source>
</reference>
<dbReference type="InterPro" id="IPR027417">
    <property type="entry name" value="P-loop_NTPase"/>
</dbReference>
<organism evidence="1 2">
    <name type="scientific">Rubrobacter marinus</name>
    <dbReference type="NCBI Taxonomy" id="2653852"/>
    <lineage>
        <taxon>Bacteria</taxon>
        <taxon>Bacillati</taxon>
        <taxon>Actinomycetota</taxon>
        <taxon>Rubrobacteria</taxon>
        <taxon>Rubrobacterales</taxon>
        <taxon>Rubrobacteraceae</taxon>
        <taxon>Rubrobacter</taxon>
    </lineage>
</organism>
<dbReference type="AlphaFoldDB" id="A0A6G8PVV6"/>
<proteinExistence type="predicted"/>
<accession>A0A6G8PVV6</accession>
<keyword evidence="2" id="KW-1185">Reference proteome</keyword>
<name>A0A6G8PVV6_9ACTN</name>
<protein>
    <submittedName>
        <fullName evidence="1">Uncharacterized protein</fullName>
    </submittedName>
</protein>
<dbReference type="KEGG" id="rmar:GBA65_07015"/>
<dbReference type="SUPFAM" id="SSF52540">
    <property type="entry name" value="P-loop containing nucleoside triphosphate hydrolases"/>
    <property type="match status" value="1"/>
</dbReference>
<gene>
    <name evidence="1" type="ORF">GBA65_07015</name>
</gene>
<sequence>MEAVVLGIAINLASSLMVAGAGRLVEATLGDEQEAALEEAFAGAMAAMLVEIARHARLDRNLPARLEEEFGGFFGDEWVAQTLLSVALDSRVPPVQELRRRYEAMGFDPGALPISFDRAMRLFAHELATRVRDDARSGGALADLVVVSDVEAVREMLRQLIEAQGRTGPDVDELWRETQARCAERWQRLGLSRDEAFGLADDLTVGGPGPQARSGFRGRLMIVTAEVGSGKSLLLDRLFQRAVVRLREEANAPAPAFVEAWEVTGRLTDVVVQKTSALPDPRRHGAAVFVDGAEEPGRAVAVRLLKEARILVETWPDTTVVIAGRPLPDLVGQEETFYVPELDVEEQEALIERIAAREVTPGLIRSWPDSVREAIKRPLFATLMALDLRSYDIRNPRSTGELLSGLVERAFERTGETVETGLLVRLAVACIDSEGFVRAADVASTAEVSRLRATGLVVERDGAVGLSLQILTEWFAAQALEEGFVDARDLAGDLARLERWRYPLVMATSAFGYTRIREVLDPIVRGTPGFASQVVEEGLARPGFSEDAPLTPPQQFAAQMRETMESWVAGIGPLASLVAPVREDGSVSTLGISVFGGRVTQQSWYEGSEDLGDVVSMEEYPSEFPSNIRWRVTRSVGPRRQPAWAWRYALEDQRRKLSELLKFRRLPIHGGLLAEEAAWDAAYELRSRYDKGYRYWDPIPLDALERYMDHAGWDREVYTVTRIQRYDLRYKLRYLKDEIRRMREAGEEELRAPWPHRNLKPGDPRIRTHGEGAMSSHWLWEPYSPEVLLELSRVVVGGALEAYRRFVEAHFARLAPHLRIAVMLPARLKGVLVLNHLTEPQLRPYMAWHLNPLPRGSNTEVRIEIGEQRASRERMLAVQDRIQELRPEAAAWLLPTEYASSEFYGRNPIRELAYQLLWNDLERISWVDGTFPQGHL</sequence>
<dbReference type="RefSeq" id="WP_166395983.1">
    <property type="nucleotide sequence ID" value="NZ_CP045121.1"/>
</dbReference>
<evidence type="ECO:0000313" key="1">
    <source>
        <dbReference type="EMBL" id="QIN78305.1"/>
    </source>
</evidence>
<dbReference type="Proteomes" id="UP000502706">
    <property type="component" value="Chromosome"/>
</dbReference>
<dbReference type="EMBL" id="CP045121">
    <property type="protein sequence ID" value="QIN78305.1"/>
    <property type="molecule type" value="Genomic_DNA"/>
</dbReference>
<evidence type="ECO:0000313" key="2">
    <source>
        <dbReference type="Proteomes" id="UP000502706"/>
    </source>
</evidence>